<comment type="caution">
    <text evidence="2">The sequence shown here is derived from an EMBL/GenBank/DDBJ whole genome shotgun (WGS) entry which is preliminary data.</text>
</comment>
<feature type="compositionally biased region" description="Polar residues" evidence="1">
    <location>
        <begin position="352"/>
        <end position="362"/>
    </location>
</feature>
<dbReference type="Proteomes" id="UP001310594">
    <property type="component" value="Unassembled WGS sequence"/>
</dbReference>
<feature type="compositionally biased region" description="Basic and acidic residues" evidence="1">
    <location>
        <begin position="152"/>
        <end position="168"/>
    </location>
</feature>
<dbReference type="AlphaFoldDB" id="A0AAN7VY90"/>
<feature type="compositionally biased region" description="Basic and acidic residues" evidence="1">
    <location>
        <begin position="125"/>
        <end position="143"/>
    </location>
</feature>
<sequence>MRPYDPALAMATMRSGYPDDISKAFTHFQQGAQGYWIKAYRNLTTAMLADLRADSAKWRQEQRVTGTRGSRSPLTDKTSGITVPDPITEPYVGSSTHHASVLGKPDRRHGDSPVVEGPYAAPPPARERAERSDRDRIERERITASRLPPGRTDPRIDSRIDPSDRMDIDPPPVAQPDRRYAQPERERGYQPEGRAYPPEGRAYPPDSRAYPPDSRAYPPESRQPYQQDQPMPPAYGRPPVTTSYPQDSRYAPSYPQHDGAPPGYVRQGNYFVPVSAYEPASAMPPGRSEPPQYPNGPYGQPTAQGRDTREPRYGGQPEYAEPRYAYPSPATTTVSVSGRDREPVTSPPQPSPYSSINSSQYDQYGRPVMSPPAPEERRVPPSRDPNYGRERAPVNANSGDAHRSSRRRVQ</sequence>
<feature type="compositionally biased region" description="Basic and acidic residues" evidence="1">
    <location>
        <begin position="176"/>
        <end position="189"/>
    </location>
</feature>
<gene>
    <name evidence="2" type="ORF">LTR97_000443</name>
</gene>
<proteinExistence type="predicted"/>
<accession>A0AAN7VY90</accession>
<evidence type="ECO:0000313" key="3">
    <source>
        <dbReference type="Proteomes" id="UP001310594"/>
    </source>
</evidence>
<evidence type="ECO:0000313" key="2">
    <source>
        <dbReference type="EMBL" id="KAK5707904.1"/>
    </source>
</evidence>
<dbReference type="EMBL" id="JAVRQU010000001">
    <property type="protein sequence ID" value="KAK5707904.1"/>
    <property type="molecule type" value="Genomic_DNA"/>
</dbReference>
<feature type="compositionally biased region" description="Basic and acidic residues" evidence="1">
    <location>
        <begin position="374"/>
        <end position="392"/>
    </location>
</feature>
<name>A0AAN7VY90_9PEZI</name>
<feature type="compositionally biased region" description="Polar residues" evidence="1">
    <location>
        <begin position="63"/>
        <end position="81"/>
    </location>
</feature>
<protein>
    <submittedName>
        <fullName evidence="2">Uncharacterized protein</fullName>
    </submittedName>
</protein>
<feature type="region of interest" description="Disordered" evidence="1">
    <location>
        <begin position="60"/>
        <end position="410"/>
    </location>
</feature>
<evidence type="ECO:0000256" key="1">
    <source>
        <dbReference type="SAM" id="MobiDB-lite"/>
    </source>
</evidence>
<reference evidence="2" key="1">
    <citation type="submission" date="2023-08" db="EMBL/GenBank/DDBJ databases">
        <title>Black Yeasts Isolated from many extreme environments.</title>
        <authorList>
            <person name="Coleine C."/>
            <person name="Stajich J.E."/>
            <person name="Selbmann L."/>
        </authorList>
    </citation>
    <scope>NUCLEOTIDE SEQUENCE</scope>
    <source>
        <strain evidence="2">CCFEE 5810</strain>
    </source>
</reference>
<organism evidence="2 3">
    <name type="scientific">Elasticomyces elasticus</name>
    <dbReference type="NCBI Taxonomy" id="574655"/>
    <lineage>
        <taxon>Eukaryota</taxon>
        <taxon>Fungi</taxon>
        <taxon>Dikarya</taxon>
        <taxon>Ascomycota</taxon>
        <taxon>Pezizomycotina</taxon>
        <taxon>Dothideomycetes</taxon>
        <taxon>Dothideomycetidae</taxon>
        <taxon>Mycosphaerellales</taxon>
        <taxon>Teratosphaeriaceae</taxon>
        <taxon>Elasticomyces</taxon>
    </lineage>
</organism>